<dbReference type="InterPro" id="IPR003661">
    <property type="entry name" value="HisK_dim/P_dom"/>
</dbReference>
<dbReference type="InterPro" id="IPR036097">
    <property type="entry name" value="HisK_dim/P_sf"/>
</dbReference>
<dbReference type="PROSITE" id="PS50109">
    <property type="entry name" value="HIS_KIN"/>
    <property type="match status" value="1"/>
</dbReference>
<evidence type="ECO:0000313" key="12">
    <source>
        <dbReference type="EMBL" id="KEA61945.1"/>
    </source>
</evidence>
<dbReference type="SMART" id="SM00388">
    <property type="entry name" value="HisKA"/>
    <property type="match status" value="1"/>
</dbReference>
<dbReference type="InterPro" id="IPR000014">
    <property type="entry name" value="PAS"/>
</dbReference>
<keyword evidence="13" id="KW-1185">Reference proteome</keyword>
<dbReference type="InterPro" id="IPR013656">
    <property type="entry name" value="PAS_4"/>
</dbReference>
<dbReference type="Gene3D" id="1.10.287.130">
    <property type="match status" value="1"/>
</dbReference>
<accession>A0A081FTU0</accession>
<dbReference type="Proteomes" id="UP000028252">
    <property type="component" value="Unassembled WGS sequence"/>
</dbReference>
<dbReference type="SUPFAM" id="SSF47384">
    <property type="entry name" value="Homodimeric domain of signal transducing histidine kinase"/>
    <property type="match status" value="1"/>
</dbReference>
<dbReference type="PRINTS" id="PR00344">
    <property type="entry name" value="BCTRLSENSOR"/>
</dbReference>
<dbReference type="EC" id="2.7.13.3" evidence="2"/>
<gene>
    <name evidence="12" type="ORF">ADIMK_4092</name>
</gene>
<keyword evidence="5" id="KW-0418">Kinase</keyword>
<evidence type="ECO:0000256" key="4">
    <source>
        <dbReference type="ARBA" id="ARBA00022679"/>
    </source>
</evidence>
<dbReference type="Pfam" id="PF12860">
    <property type="entry name" value="PAS_7"/>
    <property type="match status" value="2"/>
</dbReference>
<evidence type="ECO:0000259" key="11">
    <source>
        <dbReference type="PROSITE" id="PS50113"/>
    </source>
</evidence>
<dbReference type="FunFam" id="1.10.287.130:FF:000081">
    <property type="entry name" value="Hybrid sensor histidine kinase/response regulator"/>
    <property type="match status" value="1"/>
</dbReference>
<keyword evidence="3 6" id="KW-0597">Phosphoprotein</keyword>
<feature type="modified residue" description="4-aspartylphosphate" evidence="6">
    <location>
        <position position="792"/>
    </location>
</feature>
<dbReference type="InterPro" id="IPR004358">
    <property type="entry name" value="Sig_transdc_His_kin-like_C"/>
</dbReference>
<evidence type="ECO:0000256" key="3">
    <source>
        <dbReference type="ARBA" id="ARBA00022553"/>
    </source>
</evidence>
<dbReference type="SMART" id="SM00091">
    <property type="entry name" value="PAS"/>
    <property type="match status" value="3"/>
</dbReference>
<dbReference type="OrthoDB" id="9764438at2"/>
<keyword evidence="7" id="KW-0175">Coiled coil</keyword>
<dbReference type="PATRIC" id="fig|1232683.4.peg.4027"/>
<dbReference type="Gene3D" id="3.40.50.2300">
    <property type="match status" value="1"/>
</dbReference>
<evidence type="ECO:0000256" key="1">
    <source>
        <dbReference type="ARBA" id="ARBA00000085"/>
    </source>
</evidence>
<dbReference type="AlphaFoldDB" id="A0A081FTU0"/>
<feature type="domain" description="Histidine kinase" evidence="8">
    <location>
        <begin position="506"/>
        <end position="718"/>
    </location>
</feature>
<feature type="coiled-coil region" evidence="7">
    <location>
        <begin position="437"/>
        <end position="499"/>
    </location>
</feature>
<dbReference type="GO" id="GO:0000155">
    <property type="term" value="F:phosphorelay sensor kinase activity"/>
    <property type="evidence" value="ECO:0007669"/>
    <property type="project" value="InterPro"/>
</dbReference>
<dbReference type="InterPro" id="IPR011006">
    <property type="entry name" value="CheY-like_superfamily"/>
</dbReference>
<dbReference type="GO" id="GO:0005886">
    <property type="term" value="C:plasma membrane"/>
    <property type="evidence" value="ECO:0007669"/>
    <property type="project" value="TreeGrafter"/>
</dbReference>
<feature type="domain" description="Response regulatory" evidence="9">
    <location>
        <begin position="741"/>
        <end position="858"/>
    </location>
</feature>
<dbReference type="InterPro" id="IPR003594">
    <property type="entry name" value="HATPase_dom"/>
</dbReference>
<evidence type="ECO:0000313" key="13">
    <source>
        <dbReference type="Proteomes" id="UP000028252"/>
    </source>
</evidence>
<dbReference type="Pfam" id="PF00072">
    <property type="entry name" value="Response_reg"/>
    <property type="match status" value="1"/>
</dbReference>
<dbReference type="CDD" id="cd00082">
    <property type="entry name" value="HisKA"/>
    <property type="match status" value="1"/>
</dbReference>
<feature type="coiled-coil region" evidence="7">
    <location>
        <begin position="13"/>
        <end position="99"/>
    </location>
</feature>
<feature type="domain" description="PAS" evidence="10">
    <location>
        <begin position="208"/>
        <end position="250"/>
    </location>
</feature>
<dbReference type="SUPFAM" id="SSF52172">
    <property type="entry name" value="CheY-like"/>
    <property type="match status" value="1"/>
</dbReference>
<dbReference type="Pfam" id="PF08448">
    <property type="entry name" value="PAS_4"/>
    <property type="match status" value="1"/>
</dbReference>
<dbReference type="Gene3D" id="3.30.450.20">
    <property type="entry name" value="PAS domain"/>
    <property type="match status" value="3"/>
</dbReference>
<reference evidence="12 13" key="1">
    <citation type="submission" date="2014-04" db="EMBL/GenBank/DDBJ databases">
        <title>Marinobacterium kochiensis sp. nov., isolated from sediment sample collected from Kochi backwaters in Kerala, India.</title>
        <authorList>
            <person name="Singh A."/>
            <person name="Pinnaka A.K."/>
        </authorList>
    </citation>
    <scope>NUCLEOTIDE SEQUENCE [LARGE SCALE GENOMIC DNA]</scope>
    <source>
        <strain evidence="12 13">AK27</strain>
    </source>
</reference>
<evidence type="ECO:0000259" key="10">
    <source>
        <dbReference type="PROSITE" id="PS50112"/>
    </source>
</evidence>
<dbReference type="EMBL" id="JMQN01000059">
    <property type="protein sequence ID" value="KEA61945.1"/>
    <property type="molecule type" value="Genomic_DNA"/>
</dbReference>
<comment type="caution">
    <text evidence="12">The sequence shown here is derived from an EMBL/GenBank/DDBJ whole genome shotgun (WGS) entry which is preliminary data.</text>
</comment>
<dbReference type="SMART" id="SM00387">
    <property type="entry name" value="HATPase_c"/>
    <property type="match status" value="1"/>
</dbReference>
<dbReference type="CDD" id="cd00075">
    <property type="entry name" value="HATPase"/>
    <property type="match status" value="1"/>
</dbReference>
<comment type="catalytic activity">
    <reaction evidence="1">
        <text>ATP + protein L-histidine = ADP + protein N-phospho-L-histidine.</text>
        <dbReference type="EC" id="2.7.13.3"/>
    </reaction>
</comment>
<dbReference type="CDD" id="cd00156">
    <property type="entry name" value="REC"/>
    <property type="match status" value="1"/>
</dbReference>
<dbReference type="InterPro" id="IPR005467">
    <property type="entry name" value="His_kinase_dom"/>
</dbReference>
<evidence type="ECO:0000256" key="7">
    <source>
        <dbReference type="SAM" id="Coils"/>
    </source>
</evidence>
<evidence type="ECO:0000256" key="5">
    <source>
        <dbReference type="ARBA" id="ARBA00022777"/>
    </source>
</evidence>
<dbReference type="Gene3D" id="3.30.565.10">
    <property type="entry name" value="Histidine kinase-like ATPase, C-terminal domain"/>
    <property type="match status" value="1"/>
</dbReference>
<dbReference type="PANTHER" id="PTHR43047:SF9">
    <property type="entry name" value="HISTIDINE KINASE"/>
    <property type="match status" value="1"/>
</dbReference>
<feature type="domain" description="PAC" evidence="11">
    <location>
        <begin position="397"/>
        <end position="449"/>
    </location>
</feature>
<dbReference type="PROSITE" id="PS50112">
    <property type="entry name" value="PAS"/>
    <property type="match status" value="1"/>
</dbReference>
<organism evidence="12 13">
    <name type="scientific">Marinobacterium lacunae</name>
    <dbReference type="NCBI Taxonomy" id="1232683"/>
    <lineage>
        <taxon>Bacteria</taxon>
        <taxon>Pseudomonadati</taxon>
        <taxon>Pseudomonadota</taxon>
        <taxon>Gammaproteobacteria</taxon>
        <taxon>Oceanospirillales</taxon>
        <taxon>Oceanospirillaceae</taxon>
        <taxon>Marinobacterium</taxon>
    </lineage>
</organism>
<protein>
    <recommendedName>
        <fullName evidence="2">histidine kinase</fullName>
        <ecNumber evidence="2">2.7.13.3</ecNumber>
    </recommendedName>
</protein>
<dbReference type="PROSITE" id="PS50110">
    <property type="entry name" value="RESPONSE_REGULATORY"/>
    <property type="match status" value="1"/>
</dbReference>
<proteinExistence type="predicted"/>
<dbReference type="SUPFAM" id="SSF55874">
    <property type="entry name" value="ATPase domain of HSP90 chaperone/DNA topoisomerase II/histidine kinase"/>
    <property type="match status" value="1"/>
</dbReference>
<name>A0A081FTU0_9GAMM</name>
<dbReference type="Pfam" id="PF02518">
    <property type="entry name" value="HATPase_c"/>
    <property type="match status" value="1"/>
</dbReference>
<evidence type="ECO:0000259" key="8">
    <source>
        <dbReference type="PROSITE" id="PS50109"/>
    </source>
</evidence>
<dbReference type="SMART" id="SM00448">
    <property type="entry name" value="REC"/>
    <property type="match status" value="1"/>
</dbReference>
<sequence>MDDASPAELRARIAELESENARLHKIRNALVERVEASSAQRAAPYAAFEHSVILAEQVRERTEALNAALHDLKHSNQALKQANEEAATAHQRLIDAIESISDAFALFDRDKHLVLFNNRFREIWSLCGVDIQRGITLAECLELAVESNLIVETQVGNEDATIYRLCDGRWLQMSSRTTGDGGLVALYTDITELKASEAAQREQALEQKSRLLKSTVDNLSQGVVLINSEGRVEIWNDLFLELCALDREQMSESPKFERLMDGSEVMLLTPVSKDEIGDPLMEMTQELSDGRVVEIRTHALPAGGYVNTYTDITEHSRYAETLRESERWIRLITDHVPALIAYVGEDMRYQFTNKVYDDWYGWPRGSLLGETISRVHGDAQFERLKPYAERALAGESVTFEIEEANAAGENRYLLKAYVPNMDSQGKPVGFFVMIRDITERRRTAIALQQAYQNLEQRVRERTSELTELNQQLRQEIGERKAIESRLREAKQEAEQANLSKTKFLAAVSHDLLQPLNAARLFTGALLEQPMPERIAHLIGSVSNSLEDVERLLSTLVDISKLDAGVIKPDVSSFRLNELLDNIAPEYTHIAQSEKIHFRSVSSTAVVQTDPALLARILRNLLSNAVRYTGAGGQILLGCRRRASGVEVQVCDTGSGIPADQLKTIFQEFKRGTNQSQDKGLGLGLAIVEKIVRMLGHSIEVRSEPGKGSVFSVLVPYGELAPQHTVPQLQISDIGERLKGCNIWMIDNDQSICDGMATLLNGWGCKVTTALSLEQLREQVAVGTAPLDLLIADYHLDNNVIGVDVVREIMKLRPDEPPVLMITANYSNELKQQMRELGYQLMHKPIRPLKLKTMLSHLVQG</sequence>
<dbReference type="SUPFAM" id="SSF55785">
    <property type="entry name" value="PYP-like sensor domain (PAS domain)"/>
    <property type="match status" value="3"/>
</dbReference>
<dbReference type="eggNOG" id="COG0784">
    <property type="taxonomic scope" value="Bacteria"/>
</dbReference>
<dbReference type="GO" id="GO:0009927">
    <property type="term" value="F:histidine phosphotransfer kinase activity"/>
    <property type="evidence" value="ECO:0007669"/>
    <property type="project" value="TreeGrafter"/>
</dbReference>
<dbReference type="Pfam" id="PF00512">
    <property type="entry name" value="HisKA"/>
    <property type="match status" value="1"/>
</dbReference>
<dbReference type="SMART" id="SM00086">
    <property type="entry name" value="PAC"/>
    <property type="match status" value="1"/>
</dbReference>
<dbReference type="InterPro" id="IPR001789">
    <property type="entry name" value="Sig_transdc_resp-reg_receiver"/>
</dbReference>
<dbReference type="NCBIfam" id="TIGR00229">
    <property type="entry name" value="sensory_box"/>
    <property type="match status" value="1"/>
</dbReference>
<evidence type="ECO:0000256" key="6">
    <source>
        <dbReference type="PROSITE-ProRule" id="PRU00169"/>
    </source>
</evidence>
<evidence type="ECO:0000259" key="9">
    <source>
        <dbReference type="PROSITE" id="PS50110"/>
    </source>
</evidence>
<dbReference type="InterPro" id="IPR035965">
    <property type="entry name" value="PAS-like_dom_sf"/>
</dbReference>
<dbReference type="InterPro" id="IPR001610">
    <property type="entry name" value="PAC"/>
</dbReference>
<evidence type="ECO:0000256" key="2">
    <source>
        <dbReference type="ARBA" id="ARBA00012438"/>
    </source>
</evidence>
<dbReference type="eggNOG" id="COG4191">
    <property type="taxonomic scope" value="Bacteria"/>
</dbReference>
<dbReference type="FunFam" id="3.30.565.10:FF:000049">
    <property type="entry name" value="Two-component sensor histidine kinase"/>
    <property type="match status" value="1"/>
</dbReference>
<dbReference type="NCBIfam" id="NF041832">
    <property type="entry name" value="near_NosP_CTERM"/>
    <property type="match status" value="1"/>
</dbReference>
<dbReference type="PROSITE" id="PS50113">
    <property type="entry name" value="PAC"/>
    <property type="match status" value="1"/>
</dbReference>
<dbReference type="STRING" id="1232683.ADIMK_4092"/>
<dbReference type="PANTHER" id="PTHR43047">
    <property type="entry name" value="TWO-COMPONENT HISTIDINE PROTEIN KINASE"/>
    <property type="match status" value="1"/>
</dbReference>
<dbReference type="InterPro" id="IPR036890">
    <property type="entry name" value="HATPase_C_sf"/>
</dbReference>
<dbReference type="InterPro" id="IPR000700">
    <property type="entry name" value="PAS-assoc_C"/>
</dbReference>
<keyword evidence="4" id="KW-0808">Transferase</keyword>